<protein>
    <recommendedName>
        <fullName evidence="2">Sulfatase-modifying factor enzyme-like domain-containing protein</fullName>
    </recommendedName>
</protein>
<evidence type="ECO:0000313" key="4">
    <source>
        <dbReference type="Proteomes" id="UP000051913"/>
    </source>
</evidence>
<proteinExistence type="predicted"/>
<keyword evidence="4" id="KW-1185">Reference proteome</keyword>
<feature type="signal peptide" evidence="1">
    <location>
        <begin position="1"/>
        <end position="21"/>
    </location>
</feature>
<dbReference type="InterPro" id="IPR005532">
    <property type="entry name" value="SUMF_dom"/>
</dbReference>
<accession>A0A0R3M3V2</accession>
<gene>
    <name evidence="3" type="ORF">CP49_23475</name>
</gene>
<dbReference type="InterPro" id="IPR051043">
    <property type="entry name" value="Sulfatase_Mod_Factor_Kinase"/>
</dbReference>
<dbReference type="InterPro" id="IPR016187">
    <property type="entry name" value="CTDL_fold"/>
</dbReference>
<reference evidence="3 4" key="1">
    <citation type="submission" date="2014-03" db="EMBL/GenBank/DDBJ databases">
        <title>Bradyrhizobium valentinum sp. nov., isolated from effective nodules of Lupinus mariae-josephae, a lupine endemic of basic-lime soils in Eastern Spain.</title>
        <authorList>
            <person name="Duran D."/>
            <person name="Rey L."/>
            <person name="Navarro A."/>
            <person name="Busquets A."/>
            <person name="Imperial J."/>
            <person name="Ruiz-Argueso T."/>
        </authorList>
    </citation>
    <scope>NUCLEOTIDE SEQUENCE [LARGE SCALE GENOMIC DNA]</scope>
    <source>
        <strain evidence="3 4">LmjM3</strain>
    </source>
</reference>
<dbReference type="Proteomes" id="UP000051913">
    <property type="component" value="Unassembled WGS sequence"/>
</dbReference>
<evidence type="ECO:0000313" key="3">
    <source>
        <dbReference type="EMBL" id="KRR14978.1"/>
    </source>
</evidence>
<dbReference type="PANTHER" id="PTHR23150">
    <property type="entry name" value="SULFATASE MODIFYING FACTOR 1, 2"/>
    <property type="match status" value="1"/>
</dbReference>
<feature type="chain" id="PRO_5006443626" description="Sulfatase-modifying factor enzyme-like domain-containing protein" evidence="1">
    <location>
        <begin position="22"/>
        <end position="233"/>
    </location>
</feature>
<dbReference type="InterPro" id="IPR042095">
    <property type="entry name" value="SUMF_sf"/>
</dbReference>
<name>A0A0R3M3V2_9BRAD</name>
<dbReference type="PANTHER" id="PTHR23150:SF19">
    <property type="entry name" value="FORMYLGLYCINE-GENERATING ENZYME"/>
    <property type="match status" value="1"/>
</dbReference>
<dbReference type="Pfam" id="PF03781">
    <property type="entry name" value="FGE-sulfatase"/>
    <property type="match status" value="1"/>
</dbReference>
<dbReference type="Gene3D" id="3.90.1580.10">
    <property type="entry name" value="paralog of FGE (formylglycine-generating enzyme)"/>
    <property type="match status" value="1"/>
</dbReference>
<dbReference type="AlphaFoldDB" id="A0A0R3M3V2"/>
<organism evidence="3 4">
    <name type="scientific">Bradyrhizobium valentinum</name>
    <dbReference type="NCBI Taxonomy" id="1518501"/>
    <lineage>
        <taxon>Bacteria</taxon>
        <taxon>Pseudomonadati</taxon>
        <taxon>Pseudomonadota</taxon>
        <taxon>Alphaproteobacteria</taxon>
        <taxon>Hyphomicrobiales</taxon>
        <taxon>Nitrobacteraceae</taxon>
        <taxon>Bradyrhizobium</taxon>
    </lineage>
</organism>
<comment type="caution">
    <text evidence="3">The sequence shown here is derived from an EMBL/GenBank/DDBJ whole genome shotgun (WGS) entry which is preliminary data.</text>
</comment>
<dbReference type="SUPFAM" id="SSF56436">
    <property type="entry name" value="C-type lectin-like"/>
    <property type="match status" value="1"/>
</dbReference>
<feature type="domain" description="Sulfatase-modifying factor enzyme-like" evidence="2">
    <location>
        <begin position="28"/>
        <end position="229"/>
    </location>
</feature>
<keyword evidence="1" id="KW-0732">Signal</keyword>
<sequence length="233" mass="25735">MKWHWIAFRCGLMAAASIASAESGGRSKLDKIAIDRTEVTIGQFRKFTTDSGVKTAAERDGGGHEFAGGWIRRTGWTWSTPFGEPGTDDEPAVHVSWSEARDYCSAMGGRLPTLEEWERAAYTETRANPADDFAMGRTYPYPVGESPDGMNTSGKDRWPRHAAVGTTKRGVNGLYDMGGNVWEWLADRRGDEALTAGGSWWYGADKTQSSAVQWKSADFYAVYIGFRCAYTTQ</sequence>
<evidence type="ECO:0000259" key="2">
    <source>
        <dbReference type="Pfam" id="PF03781"/>
    </source>
</evidence>
<dbReference type="EMBL" id="LLXX01000001">
    <property type="protein sequence ID" value="KRR14978.1"/>
    <property type="molecule type" value="Genomic_DNA"/>
</dbReference>
<dbReference type="GO" id="GO:0120147">
    <property type="term" value="F:formylglycine-generating oxidase activity"/>
    <property type="evidence" value="ECO:0007669"/>
    <property type="project" value="TreeGrafter"/>
</dbReference>
<evidence type="ECO:0000256" key="1">
    <source>
        <dbReference type="SAM" id="SignalP"/>
    </source>
</evidence>